<evidence type="ECO:0000313" key="2">
    <source>
        <dbReference type="Proteomes" id="UP000267798"/>
    </source>
</evidence>
<reference evidence="1 2" key="1">
    <citation type="submission" date="2018-09" db="EMBL/GenBank/DDBJ databases">
        <title>Paenibacillus aracenensis nov. sp. isolated from a cave in southern Spain.</title>
        <authorList>
            <person name="Jurado V."/>
            <person name="Gutierrez-Patricio S."/>
            <person name="Gonzalez-Pimentel J.L."/>
            <person name="Miller A.Z."/>
            <person name="Laiz L."/>
            <person name="Saiz-Jimenez C."/>
        </authorList>
    </citation>
    <scope>NUCLEOTIDE SEQUENCE [LARGE SCALE GENOMIC DNA]</scope>
    <source>
        <strain evidence="1 2">JCM 19203</strain>
    </source>
</reference>
<dbReference type="Pfam" id="PF10127">
    <property type="entry name" value="RlaP"/>
    <property type="match status" value="1"/>
</dbReference>
<name>A0A3A6PIJ7_9BACL</name>
<protein>
    <submittedName>
        <fullName evidence="1">Nucleotidyltransferase domain-containing protein</fullName>
    </submittedName>
</protein>
<dbReference type="OrthoDB" id="9796845at2"/>
<evidence type="ECO:0000313" key="1">
    <source>
        <dbReference type="EMBL" id="RJX40160.1"/>
    </source>
</evidence>
<dbReference type="AlphaFoldDB" id="A0A3A6PIJ7"/>
<keyword evidence="1" id="KW-0808">Transferase</keyword>
<dbReference type="GO" id="GO:0016740">
    <property type="term" value="F:transferase activity"/>
    <property type="evidence" value="ECO:0007669"/>
    <property type="project" value="UniProtKB-KW"/>
</dbReference>
<organism evidence="1 2">
    <name type="scientific">Paenibacillus pinisoli</name>
    <dbReference type="NCBI Taxonomy" id="1276110"/>
    <lineage>
        <taxon>Bacteria</taxon>
        <taxon>Bacillati</taxon>
        <taxon>Bacillota</taxon>
        <taxon>Bacilli</taxon>
        <taxon>Bacillales</taxon>
        <taxon>Paenibacillaceae</taxon>
        <taxon>Paenibacillus</taxon>
    </lineage>
</organism>
<accession>A0A3A6PIJ7</accession>
<dbReference type="PANTHER" id="PTHR34817">
    <property type="entry name" value="NUCLEOTIDYLTRANSFERASE"/>
    <property type="match status" value="1"/>
</dbReference>
<dbReference type="InterPro" id="IPR018775">
    <property type="entry name" value="RlaP"/>
</dbReference>
<comment type="caution">
    <text evidence="1">The sequence shown here is derived from an EMBL/GenBank/DDBJ whole genome shotgun (WGS) entry which is preliminary data.</text>
</comment>
<dbReference type="EMBL" id="QXQB01000002">
    <property type="protein sequence ID" value="RJX40160.1"/>
    <property type="molecule type" value="Genomic_DNA"/>
</dbReference>
<dbReference type="PANTHER" id="PTHR34817:SF2">
    <property type="entry name" value="NUCLEOTIDYLTRANSFERASE"/>
    <property type="match status" value="1"/>
</dbReference>
<proteinExistence type="predicted"/>
<sequence length="261" mass="30232">MTEMTTKIKQELKLLEREEGIRILYACESGSRAWGFPSQDSDYDVRFIYVRPVDWYLSIFEKRDVIERPISDMLDISGWDLRKTLNLFRKSNPPLMEWLDSPVIYGEACGTAERLRGLSEKAYSPKASIYHYLHMARGNYRTYLQGDVVRIKKYFYVLRPILACEWILRKGAMPPMAFESLVNELLPRGGELDRLIGELLARKKAGDELDDEPRLPAINAYIEERLASLEQAAARLPGAKSDIDMELDALFRELLMEAWNK</sequence>
<dbReference type="RefSeq" id="WP_120110180.1">
    <property type="nucleotide sequence ID" value="NZ_QXQB01000002.1"/>
</dbReference>
<dbReference type="Proteomes" id="UP000267798">
    <property type="component" value="Unassembled WGS sequence"/>
</dbReference>
<gene>
    <name evidence="1" type="ORF">D3P09_12415</name>
</gene>
<keyword evidence="2" id="KW-1185">Reference proteome</keyword>